<sequence>MISSLIRQVVSTVQTAVTKPPVAPAPPTPPPSAAPYFQDGLEAAKASPVNLSGYGKTPSASAAASVDLPLTKASSGEKVGPEFIHLDAGWTPQGQGYDAGRGEVLTTYYNDDHRVLLSVQDKDSGKETHQAVLGGPPPAGPPSHGGGVSTDGDHVYVSDTDHIYVYTREEVEAARNECREAMPSQVMEVPKPEGLTDPATGIGLVSAGSYMTVKDGYAYVGGYSKDGDGKAGAVWRYKLDEKTGELVEDSREGPIRAPDRAQGMTVTDDGIIFTTGDKKLVYQPFTSTEDTFSADIGKRVDISNGLIDPYAQGVNIIDGEVWVTYESGSHKYRDNVDEPREHIQRIPLEDLDLAAGCLTAEQLEMRKLVPKSTR</sequence>
<feature type="region of interest" description="Disordered" evidence="1">
    <location>
        <begin position="123"/>
        <end position="149"/>
    </location>
</feature>
<dbReference type="RefSeq" id="WP_128797483.1">
    <property type="nucleotide sequence ID" value="NZ_CP034669.1"/>
</dbReference>
<evidence type="ECO:0000313" key="2">
    <source>
        <dbReference type="EMBL" id="QAT85764.1"/>
    </source>
</evidence>
<protein>
    <submittedName>
        <fullName evidence="2">Uncharacterized protein</fullName>
    </submittedName>
</protein>
<dbReference type="InterPro" id="IPR011047">
    <property type="entry name" value="Quinoprotein_ADH-like_sf"/>
</dbReference>
<dbReference type="AlphaFoldDB" id="A0A410RV11"/>
<gene>
    <name evidence="2" type="ORF">EJ065_4206</name>
</gene>
<proteinExistence type="predicted"/>
<dbReference type="SUPFAM" id="SSF50998">
    <property type="entry name" value="Quinoprotein alcohol dehydrogenase-like"/>
    <property type="match status" value="1"/>
</dbReference>
<dbReference type="EMBL" id="CP034669">
    <property type="protein sequence ID" value="QAT85764.1"/>
    <property type="molecule type" value="Genomic_DNA"/>
</dbReference>
<name>A0A410RV11_CORCK</name>
<evidence type="ECO:0000256" key="1">
    <source>
        <dbReference type="SAM" id="MobiDB-lite"/>
    </source>
</evidence>
<reference evidence="2 3" key="1">
    <citation type="submission" date="2018-12" db="EMBL/GenBank/DDBJ databases">
        <title>Complete Genome Sequence of the Corallopyronin A producing Myxobacterium Corallococcus coralloides B035.</title>
        <authorList>
            <person name="Bouhired S.M."/>
            <person name="Rupp O."/>
            <person name="Blom J."/>
            <person name="Schaeberle T.F."/>
            <person name="Kehraus S."/>
            <person name="Schiefer A."/>
            <person name="Pfarr K."/>
            <person name="Goesmann A."/>
            <person name="Hoerauf A."/>
            <person name="Koenig G.M."/>
        </authorList>
    </citation>
    <scope>NUCLEOTIDE SEQUENCE [LARGE SCALE GENOMIC DNA]</scope>
    <source>
        <strain evidence="2 3">B035</strain>
    </source>
</reference>
<dbReference type="Proteomes" id="UP000288758">
    <property type="component" value="Chromosome"/>
</dbReference>
<dbReference type="Gene3D" id="2.130.10.10">
    <property type="entry name" value="YVTN repeat-like/Quinoprotein amine dehydrogenase"/>
    <property type="match status" value="1"/>
</dbReference>
<organism evidence="2 3">
    <name type="scientific">Corallococcus coralloides</name>
    <name type="common">Myxococcus coralloides</name>
    <dbReference type="NCBI Taxonomy" id="184914"/>
    <lineage>
        <taxon>Bacteria</taxon>
        <taxon>Pseudomonadati</taxon>
        <taxon>Myxococcota</taxon>
        <taxon>Myxococcia</taxon>
        <taxon>Myxococcales</taxon>
        <taxon>Cystobacterineae</taxon>
        <taxon>Myxococcaceae</taxon>
        <taxon>Corallococcus</taxon>
    </lineage>
</organism>
<dbReference type="InterPro" id="IPR015943">
    <property type="entry name" value="WD40/YVTN_repeat-like_dom_sf"/>
</dbReference>
<accession>A0A410RV11</accession>
<evidence type="ECO:0000313" key="3">
    <source>
        <dbReference type="Proteomes" id="UP000288758"/>
    </source>
</evidence>